<accession>A0A382VAY9</accession>
<name>A0A382VAY9_9ZZZZ</name>
<dbReference type="AlphaFoldDB" id="A0A382VAY9"/>
<dbReference type="EMBL" id="UINC01150572">
    <property type="protein sequence ID" value="SVD43692.1"/>
    <property type="molecule type" value="Genomic_DNA"/>
</dbReference>
<protein>
    <submittedName>
        <fullName evidence="1">Uncharacterized protein</fullName>
    </submittedName>
</protein>
<proteinExistence type="predicted"/>
<evidence type="ECO:0000313" key="1">
    <source>
        <dbReference type="EMBL" id="SVD43692.1"/>
    </source>
</evidence>
<reference evidence="1" key="1">
    <citation type="submission" date="2018-05" db="EMBL/GenBank/DDBJ databases">
        <authorList>
            <person name="Lanie J.A."/>
            <person name="Ng W.-L."/>
            <person name="Kazmierczak K.M."/>
            <person name="Andrzejewski T.M."/>
            <person name="Davidsen T.M."/>
            <person name="Wayne K.J."/>
            <person name="Tettelin H."/>
            <person name="Glass J.I."/>
            <person name="Rusch D."/>
            <person name="Podicherti R."/>
            <person name="Tsui H.-C.T."/>
            <person name="Winkler M.E."/>
        </authorList>
    </citation>
    <scope>NUCLEOTIDE SEQUENCE</scope>
</reference>
<organism evidence="1">
    <name type="scientific">marine metagenome</name>
    <dbReference type="NCBI Taxonomy" id="408172"/>
    <lineage>
        <taxon>unclassified sequences</taxon>
        <taxon>metagenomes</taxon>
        <taxon>ecological metagenomes</taxon>
    </lineage>
</organism>
<feature type="non-terminal residue" evidence="1">
    <location>
        <position position="25"/>
    </location>
</feature>
<gene>
    <name evidence="1" type="ORF">METZ01_LOCUS396546</name>
</gene>
<sequence length="25" mass="2824">MSDARCKTAPQTWTNRAKWFALVAA</sequence>